<feature type="region of interest" description="Disordered" evidence="1">
    <location>
        <begin position="1"/>
        <end position="29"/>
    </location>
</feature>
<proteinExistence type="predicted"/>
<feature type="compositionally biased region" description="Acidic residues" evidence="1">
    <location>
        <begin position="1"/>
        <end position="12"/>
    </location>
</feature>
<dbReference type="Proteomes" id="UP000236291">
    <property type="component" value="Unassembled WGS sequence"/>
</dbReference>
<accession>A0A2K3MW22</accession>
<dbReference type="EMBL" id="ASHM01013001">
    <property type="protein sequence ID" value="PNX94972.1"/>
    <property type="molecule type" value="Genomic_DNA"/>
</dbReference>
<organism evidence="2 3">
    <name type="scientific">Trifolium pratense</name>
    <name type="common">Red clover</name>
    <dbReference type="NCBI Taxonomy" id="57577"/>
    <lineage>
        <taxon>Eukaryota</taxon>
        <taxon>Viridiplantae</taxon>
        <taxon>Streptophyta</taxon>
        <taxon>Embryophyta</taxon>
        <taxon>Tracheophyta</taxon>
        <taxon>Spermatophyta</taxon>
        <taxon>Magnoliopsida</taxon>
        <taxon>eudicotyledons</taxon>
        <taxon>Gunneridae</taxon>
        <taxon>Pentapetalae</taxon>
        <taxon>rosids</taxon>
        <taxon>fabids</taxon>
        <taxon>Fabales</taxon>
        <taxon>Fabaceae</taxon>
        <taxon>Papilionoideae</taxon>
        <taxon>50 kb inversion clade</taxon>
        <taxon>NPAAA clade</taxon>
        <taxon>Hologalegina</taxon>
        <taxon>IRL clade</taxon>
        <taxon>Trifolieae</taxon>
        <taxon>Trifolium</taxon>
    </lineage>
</organism>
<evidence type="ECO:0000313" key="2">
    <source>
        <dbReference type="EMBL" id="PNX94972.1"/>
    </source>
</evidence>
<evidence type="ECO:0000256" key="1">
    <source>
        <dbReference type="SAM" id="MobiDB-lite"/>
    </source>
</evidence>
<evidence type="ECO:0000313" key="3">
    <source>
        <dbReference type="Proteomes" id="UP000236291"/>
    </source>
</evidence>
<protein>
    <submittedName>
        <fullName evidence="2">Uncharacterized protein</fullName>
    </submittedName>
</protein>
<comment type="caution">
    <text evidence="2">The sequence shown here is derived from an EMBL/GenBank/DDBJ whole genome shotgun (WGS) entry which is preliminary data.</text>
</comment>
<reference evidence="2 3" key="2">
    <citation type="journal article" date="2017" name="Front. Plant Sci.">
        <title>Gene Classification and Mining of Molecular Markers Useful in Red Clover (Trifolium pratense) Breeding.</title>
        <authorList>
            <person name="Istvanek J."/>
            <person name="Dluhosova J."/>
            <person name="Dluhos P."/>
            <person name="Patkova L."/>
            <person name="Nedelnik J."/>
            <person name="Repkova J."/>
        </authorList>
    </citation>
    <scope>NUCLEOTIDE SEQUENCE [LARGE SCALE GENOMIC DNA]</scope>
    <source>
        <strain evidence="3">cv. Tatra</strain>
        <tissue evidence="2">Young leaves</tissue>
    </source>
</reference>
<name>A0A2K3MW22_TRIPR</name>
<gene>
    <name evidence="2" type="ORF">L195_g018154</name>
</gene>
<dbReference type="AlphaFoldDB" id="A0A2K3MW22"/>
<reference evidence="2 3" key="1">
    <citation type="journal article" date="2014" name="Am. J. Bot.">
        <title>Genome assembly and annotation for red clover (Trifolium pratense; Fabaceae).</title>
        <authorList>
            <person name="Istvanek J."/>
            <person name="Jaros M."/>
            <person name="Krenek A."/>
            <person name="Repkova J."/>
        </authorList>
    </citation>
    <scope>NUCLEOTIDE SEQUENCE [LARGE SCALE GENOMIC DNA]</scope>
    <source>
        <strain evidence="3">cv. Tatra</strain>
        <tissue evidence="2">Young leaves</tissue>
    </source>
</reference>
<sequence length="49" mass="5426">MRIDEEEEEDDGGGSGGGCVGVRHQNESEEELGWRRIFVRLKTGTVTGF</sequence>